<evidence type="ECO:0000313" key="4">
    <source>
        <dbReference type="EMBL" id="MDQ0150783.1"/>
    </source>
</evidence>
<feature type="DNA-binding region" description="H-T-H motif" evidence="2">
    <location>
        <begin position="29"/>
        <end position="48"/>
    </location>
</feature>
<dbReference type="PANTHER" id="PTHR43479:SF11">
    <property type="entry name" value="ACREF_ENVCD OPERON REPRESSOR-RELATED"/>
    <property type="match status" value="1"/>
</dbReference>
<dbReference type="InterPro" id="IPR001647">
    <property type="entry name" value="HTH_TetR"/>
</dbReference>
<dbReference type="PANTHER" id="PTHR43479">
    <property type="entry name" value="ACREF/ENVCD OPERON REPRESSOR-RELATED"/>
    <property type="match status" value="1"/>
</dbReference>
<evidence type="ECO:0000259" key="3">
    <source>
        <dbReference type="PROSITE" id="PS50977"/>
    </source>
</evidence>
<evidence type="ECO:0000313" key="5">
    <source>
        <dbReference type="Proteomes" id="UP001228504"/>
    </source>
</evidence>
<dbReference type="PRINTS" id="PR00455">
    <property type="entry name" value="HTHTETR"/>
</dbReference>
<reference evidence="4 5" key="1">
    <citation type="submission" date="2023-07" db="EMBL/GenBank/DDBJ databases">
        <title>Genomic Encyclopedia of Type Strains, Phase IV (KMG-IV): sequencing the most valuable type-strain genomes for metagenomic binning, comparative biology and taxonomic classification.</title>
        <authorList>
            <person name="Goeker M."/>
        </authorList>
    </citation>
    <scope>NUCLEOTIDE SEQUENCE [LARGE SCALE GENOMIC DNA]</scope>
    <source>
        <strain evidence="4 5">DSM 20694</strain>
    </source>
</reference>
<protein>
    <submittedName>
        <fullName evidence="4">AcrR family transcriptional regulator</fullName>
    </submittedName>
</protein>
<feature type="domain" description="HTH tetR-type" evidence="3">
    <location>
        <begin position="6"/>
        <end position="66"/>
    </location>
</feature>
<evidence type="ECO:0000256" key="1">
    <source>
        <dbReference type="ARBA" id="ARBA00023125"/>
    </source>
</evidence>
<proteinExistence type="predicted"/>
<name>A0ABT9UWT4_9FIRM</name>
<organism evidence="4 5">
    <name type="scientific">Eubacterium multiforme</name>
    <dbReference type="NCBI Taxonomy" id="83339"/>
    <lineage>
        <taxon>Bacteria</taxon>
        <taxon>Bacillati</taxon>
        <taxon>Bacillota</taxon>
        <taxon>Clostridia</taxon>
        <taxon>Eubacteriales</taxon>
        <taxon>Eubacteriaceae</taxon>
        <taxon>Eubacterium</taxon>
    </lineage>
</organism>
<gene>
    <name evidence="4" type="ORF">J2S18_002753</name>
</gene>
<dbReference type="SUPFAM" id="SSF46689">
    <property type="entry name" value="Homeodomain-like"/>
    <property type="match status" value="1"/>
</dbReference>
<keyword evidence="1 2" id="KW-0238">DNA-binding</keyword>
<keyword evidence="5" id="KW-1185">Reference proteome</keyword>
<evidence type="ECO:0000256" key="2">
    <source>
        <dbReference type="PROSITE-ProRule" id="PRU00335"/>
    </source>
</evidence>
<dbReference type="InterPro" id="IPR050624">
    <property type="entry name" value="HTH-type_Tx_Regulator"/>
</dbReference>
<dbReference type="Gene3D" id="1.10.357.10">
    <property type="entry name" value="Tetracycline Repressor, domain 2"/>
    <property type="match status" value="1"/>
</dbReference>
<sequence>MNYFKGLSRKEYIEKTYEIIEKEGINAVTIRRIAKELGCSSASLYRYFSSREELLYFAELRVLTGYINRLNEAQKHWKNVWDIYVGIWDCYAREAFSNPEAYNLLFFTFDSGNFTNSIQEYYSMFPEDIKYTNSFFYKMLQTSDFMGRDFEVCKMCISEGALSLKNATQMNRISCTLYKGYLKTILDEGINPEDINSRVNEFISDLEITVFNLASDLKGYKGYKSNFSD</sequence>
<dbReference type="PROSITE" id="PS50977">
    <property type="entry name" value="HTH_TETR_2"/>
    <property type="match status" value="1"/>
</dbReference>
<dbReference type="Proteomes" id="UP001228504">
    <property type="component" value="Unassembled WGS sequence"/>
</dbReference>
<accession>A0ABT9UWT4</accession>
<dbReference type="Pfam" id="PF00440">
    <property type="entry name" value="TetR_N"/>
    <property type="match status" value="1"/>
</dbReference>
<dbReference type="EMBL" id="JAUSUF010000012">
    <property type="protein sequence ID" value="MDQ0150783.1"/>
    <property type="molecule type" value="Genomic_DNA"/>
</dbReference>
<comment type="caution">
    <text evidence="4">The sequence shown here is derived from an EMBL/GenBank/DDBJ whole genome shotgun (WGS) entry which is preliminary data.</text>
</comment>
<dbReference type="InterPro" id="IPR009057">
    <property type="entry name" value="Homeodomain-like_sf"/>
</dbReference>